<dbReference type="Proteomes" id="UP000259400">
    <property type="component" value="Unassembled WGS sequence"/>
</dbReference>
<accession>A0ABY6WYS1</accession>
<proteinExistence type="predicted"/>
<dbReference type="EMBL" id="UJYZ02000014">
    <property type="protein sequence ID" value="VVJ92492.1"/>
    <property type="molecule type" value="Genomic_DNA"/>
</dbReference>
<gene>
    <name evidence="1" type="ORF">SAMEA3538468_03143</name>
</gene>
<dbReference type="RefSeq" id="WP_110209965.1">
    <property type="nucleotide sequence ID" value="NZ_UJYZ02000014.1"/>
</dbReference>
<reference evidence="1 2" key="1">
    <citation type="submission" date="2019-09" db="EMBL/GenBank/DDBJ databases">
        <authorList>
            <consortium name="Pathogen Informatics"/>
        </authorList>
    </citation>
    <scope>NUCLEOTIDE SEQUENCE [LARGE SCALE GENOMIC DNA]</scope>
    <source>
        <strain evidence="1 2">EuSCAPE_IL010</strain>
    </source>
</reference>
<name>A0ABY6WYS1_9ENTR</name>
<sequence>MKKVKWLKLNIRLEFETFVRRLSLDSFTEDKGKGFIFDKIRHDLAYGRFIERIVYHDTVLSFDGSETTVERTEYRTTNFSLALDSLPIMQITNPPRTLKPFSQALVKNLGLGVSLEEIDVNPIDWLNEISLSVNVNLTQLDISRVRVADYATAKMQIIGNSDLRKFYKEELIDKKVRIDRLVCSVNSLDYTGKLKITNGGLAYIDVRNEKDFIKIVFGSLKKVVFYP</sequence>
<evidence type="ECO:0000313" key="1">
    <source>
        <dbReference type="EMBL" id="VVJ92492.1"/>
    </source>
</evidence>
<organism evidence="1 2">
    <name type="scientific">Klebsiella quasivariicola</name>
    <dbReference type="NCBI Taxonomy" id="2026240"/>
    <lineage>
        <taxon>Bacteria</taxon>
        <taxon>Pseudomonadati</taxon>
        <taxon>Pseudomonadota</taxon>
        <taxon>Gammaproteobacteria</taxon>
        <taxon>Enterobacterales</taxon>
        <taxon>Enterobacteriaceae</taxon>
        <taxon>Klebsiella/Raoultella group</taxon>
        <taxon>Klebsiella</taxon>
        <taxon>Klebsiella pneumoniae complex</taxon>
    </lineage>
</organism>
<protein>
    <submittedName>
        <fullName evidence="1">Uncharacterized protein</fullName>
    </submittedName>
</protein>
<comment type="caution">
    <text evidence="1">The sequence shown here is derived from an EMBL/GenBank/DDBJ whole genome shotgun (WGS) entry which is preliminary data.</text>
</comment>
<evidence type="ECO:0000313" key="2">
    <source>
        <dbReference type="Proteomes" id="UP000259400"/>
    </source>
</evidence>
<keyword evidence="2" id="KW-1185">Reference proteome</keyword>